<name>A0A1M5B9Y1_9BACT</name>
<protein>
    <submittedName>
        <fullName evidence="1">Uncharacterized protein</fullName>
    </submittedName>
</protein>
<sequence>MRVLLVGDFSAVHSNLAKALRMLGHDVVVASTGDNFKNFQREYDLKPKVQNKILAGLERIVLEEHFVRSAKGFDVIQIVNPGIFSRFHLRNPFRSLLKRAPRVFMYAVGDDYRYWQAFREKAFRYSPHADALKFDYKAEQSVWEYGKFKEYSLFLEANVSGIITGAASYQIAYQRHPKYLANIPFPVYFPGDTLDEPRQSVAPMLFIHGRQSGRHGFKGSWYIDQAISLLEQETRGLVQFRTVENLPFTEYLHLIKQADGIFDQANCYDPGMNALINMMHGRLVFGGCEPEFMDSFGIKEEPLVNIIPDPAAIAAVVRKYVNDPGLMYLVKCNGSRFVQKYHNSLDVAEKFVSVWNNVEI</sequence>
<proteinExistence type="predicted"/>
<dbReference type="AlphaFoldDB" id="A0A1M5B9Y1"/>
<accession>A0A1M5B9Y1</accession>
<dbReference type="Proteomes" id="UP000184368">
    <property type="component" value="Unassembled WGS sequence"/>
</dbReference>
<organism evidence="1 2">
    <name type="scientific">Cnuella takakiae</name>
    <dbReference type="NCBI Taxonomy" id="1302690"/>
    <lineage>
        <taxon>Bacteria</taxon>
        <taxon>Pseudomonadati</taxon>
        <taxon>Bacteroidota</taxon>
        <taxon>Chitinophagia</taxon>
        <taxon>Chitinophagales</taxon>
        <taxon>Chitinophagaceae</taxon>
        <taxon>Cnuella</taxon>
    </lineage>
</organism>
<evidence type="ECO:0000313" key="1">
    <source>
        <dbReference type="EMBL" id="SHF38972.1"/>
    </source>
</evidence>
<evidence type="ECO:0000313" key="2">
    <source>
        <dbReference type="Proteomes" id="UP000184368"/>
    </source>
</evidence>
<dbReference type="RefSeq" id="WP_073043007.1">
    <property type="nucleotide sequence ID" value="NZ_FQUO01000007.1"/>
</dbReference>
<keyword evidence="2" id="KW-1185">Reference proteome</keyword>
<dbReference type="STRING" id="1302690.BUE76_16975"/>
<dbReference type="OrthoDB" id="6638088at2"/>
<dbReference type="EMBL" id="FQUO01000007">
    <property type="protein sequence ID" value="SHF38972.1"/>
    <property type="molecule type" value="Genomic_DNA"/>
</dbReference>
<reference evidence="1 2" key="1">
    <citation type="submission" date="2016-11" db="EMBL/GenBank/DDBJ databases">
        <authorList>
            <person name="Jaros S."/>
            <person name="Januszkiewicz K."/>
            <person name="Wedrychowicz H."/>
        </authorList>
    </citation>
    <scope>NUCLEOTIDE SEQUENCE [LARGE SCALE GENOMIC DNA]</scope>
    <source>
        <strain evidence="1 2">DSM 26897</strain>
    </source>
</reference>
<gene>
    <name evidence="1" type="ORF">SAMN05444008_107202</name>
</gene>